<feature type="signal peptide" evidence="2">
    <location>
        <begin position="1"/>
        <end position="21"/>
    </location>
</feature>
<feature type="chain" id="PRO_5024833288" description="Sensor domain-containing protein" evidence="2">
    <location>
        <begin position="22"/>
        <end position="219"/>
    </location>
</feature>
<dbReference type="OrthoDB" id="3698777at2"/>
<dbReference type="RefSeq" id="WP_153278175.1">
    <property type="nucleotide sequence ID" value="NZ_CP034550.1"/>
</dbReference>
<dbReference type="PROSITE" id="PS51257">
    <property type="entry name" value="PROKAR_LIPOPROTEIN"/>
    <property type="match status" value="1"/>
</dbReference>
<dbReference type="EMBL" id="CP034550">
    <property type="protein sequence ID" value="QFZ18907.1"/>
    <property type="molecule type" value="Genomic_DNA"/>
</dbReference>
<evidence type="ECO:0000313" key="4">
    <source>
        <dbReference type="Proteomes" id="UP000325787"/>
    </source>
</evidence>
<evidence type="ECO:0000256" key="1">
    <source>
        <dbReference type="SAM" id="MobiDB-lite"/>
    </source>
</evidence>
<evidence type="ECO:0000256" key="2">
    <source>
        <dbReference type="SAM" id="SignalP"/>
    </source>
</evidence>
<protein>
    <recommendedName>
        <fullName evidence="5">Sensor domain-containing protein</fullName>
    </recommendedName>
</protein>
<gene>
    <name evidence="3" type="ORF">EKG83_16915</name>
</gene>
<accession>A0A5Q0GXU9</accession>
<reference evidence="4" key="1">
    <citation type="journal article" date="2021" name="Curr. Microbiol.">
        <title>Complete genome of nocamycin-producing strain Saccharothrix syringae NRRL B-16468 reveals the biosynthetic potential for secondary metabolites.</title>
        <authorList>
            <person name="Mo X."/>
            <person name="Yang S."/>
        </authorList>
    </citation>
    <scope>NUCLEOTIDE SEQUENCE [LARGE SCALE GENOMIC DNA]</scope>
    <source>
        <strain evidence="4">ATCC 51364 / DSM 43886 / JCM 6844 / KCTC 9398 / NBRC 14523 / NRRL B-16468 / INA 2240</strain>
    </source>
</reference>
<keyword evidence="4" id="KW-1185">Reference proteome</keyword>
<evidence type="ECO:0008006" key="5">
    <source>
        <dbReference type="Google" id="ProtNLM"/>
    </source>
</evidence>
<evidence type="ECO:0000313" key="3">
    <source>
        <dbReference type="EMBL" id="QFZ18907.1"/>
    </source>
</evidence>
<keyword evidence="2" id="KW-0732">Signal</keyword>
<proteinExistence type="predicted"/>
<feature type="region of interest" description="Disordered" evidence="1">
    <location>
        <begin position="21"/>
        <end position="45"/>
    </location>
</feature>
<sequence length="219" mass="23306">MRIGGIILAALVLAGCSTAPAAAPRAGTTPNSTTTTTTSSTPAAPDPALIESRLVKAQLPDDVLTPFGFTRLESAEQKNSRIMECLAEFPTDGAMSMTRLSKSWLNKPAFSYVDQFSVSYRRVSAAAETVRHAREALECQPFKFGGEGPFTPEREVTLAPLGVDAQFAACHTSDVMRVCELVMSKNDLLTKFSFYGPQEADAVGTLEKAARATAPLLAG</sequence>
<name>A0A5Q0GXU9_SACSY</name>
<dbReference type="AlphaFoldDB" id="A0A5Q0GXU9"/>
<dbReference type="Proteomes" id="UP000325787">
    <property type="component" value="Chromosome"/>
</dbReference>
<dbReference type="KEGG" id="ssyi:EKG83_16915"/>
<organism evidence="3 4">
    <name type="scientific">Saccharothrix syringae</name>
    <name type="common">Nocardiopsis syringae</name>
    <dbReference type="NCBI Taxonomy" id="103733"/>
    <lineage>
        <taxon>Bacteria</taxon>
        <taxon>Bacillati</taxon>
        <taxon>Actinomycetota</taxon>
        <taxon>Actinomycetes</taxon>
        <taxon>Pseudonocardiales</taxon>
        <taxon>Pseudonocardiaceae</taxon>
        <taxon>Saccharothrix</taxon>
    </lineage>
</organism>